<feature type="transmembrane region" description="Helical" evidence="1">
    <location>
        <begin position="328"/>
        <end position="347"/>
    </location>
</feature>
<sequence>MQRQLIFKIVAIFILILLLLIPINMVNSLVYERMSLRNDVVSEIANSYSKSQQIKGPVLIIPYSKLSYNTEDKKYYQRKGTLYFLPEQLNMTGYLTVEKRSRGIYEARVYNSKNKMTGSFDIPKDYGVKENLEDYQFGQPFLAIGISDTRGIGNQSTVIFDNKTLSIKPGTAGSKLGSGIHAQVTLTDAKLSGNFPFEIQFDLKGTSTFNLMPVGKETSVTIDSNWPHPSFSGSFLPISHDIKNEGFTATWQTNLFASDIENKFKDCLTNKQCYSLENTNFQVGLVEPVDHYSKTNRAIKYGILFIGLTFFGFFIFEVVRKLAIHPIQYSFVGMSLAIFFLLLLSLSEYIGFALAYLCSAIACISIISFYITGILENKKQAIIFTCLLSLIYLMLYVLLNAEEYSLMMGSILVFMILSTAMIATRRLDWYQVTTQNPLTKYTKQSKETHHE</sequence>
<dbReference type="InterPro" id="IPR010364">
    <property type="entry name" value="Uncharacterised_IM_CreD"/>
</dbReference>
<keyword evidence="1" id="KW-1133">Transmembrane helix</keyword>
<evidence type="ECO:0000313" key="2">
    <source>
        <dbReference type="EMBL" id="AZS51843.1"/>
    </source>
</evidence>
<reference evidence="3" key="1">
    <citation type="submission" date="2018-06" db="EMBL/GenBank/DDBJ databases">
        <title>Complete genome of Pseudomonas insecticola strain QZS01.</title>
        <authorList>
            <person name="Wang J."/>
            <person name="Su Q."/>
        </authorList>
    </citation>
    <scope>NUCLEOTIDE SEQUENCE [LARGE SCALE GENOMIC DNA]</scope>
    <source>
        <strain evidence="3">QZS01</strain>
    </source>
</reference>
<dbReference type="KEGG" id="emo:DM558_14175"/>
<protein>
    <submittedName>
        <fullName evidence="2">Cell envelope integrity protein CreD</fullName>
    </submittedName>
</protein>
<dbReference type="PIRSF" id="PIRSF004548">
    <property type="entry name" value="CreD"/>
    <property type="match status" value="1"/>
</dbReference>
<evidence type="ECO:0000256" key="1">
    <source>
        <dbReference type="SAM" id="Phobius"/>
    </source>
</evidence>
<gene>
    <name evidence="2" type="primary">creD</name>
    <name evidence="2" type="ORF">DM558_14175</name>
</gene>
<dbReference type="NCBIfam" id="NF008712">
    <property type="entry name" value="PRK11715.1-1"/>
    <property type="match status" value="1"/>
</dbReference>
<evidence type="ECO:0000313" key="3">
    <source>
        <dbReference type="Proteomes" id="UP000273143"/>
    </source>
</evidence>
<accession>A0A451EPV0</accession>
<dbReference type="RefSeq" id="WP_127164530.1">
    <property type="nucleotide sequence ID" value="NZ_CP029822.1"/>
</dbReference>
<feature type="transmembrane region" description="Helical" evidence="1">
    <location>
        <begin position="405"/>
        <end position="423"/>
    </location>
</feature>
<dbReference type="Pfam" id="PF06123">
    <property type="entry name" value="CreD"/>
    <property type="match status" value="1"/>
</dbReference>
<name>A0A451EPV0_9GAMM</name>
<dbReference type="PANTHER" id="PTHR30092">
    <property type="entry name" value="INNER MEMBRANE PROTEIN CRED"/>
    <property type="match status" value="1"/>
</dbReference>
<keyword evidence="1" id="KW-0472">Membrane</keyword>
<dbReference type="EMBL" id="CP029822">
    <property type="protein sequence ID" value="AZS51843.1"/>
    <property type="molecule type" value="Genomic_DNA"/>
</dbReference>
<dbReference type="Proteomes" id="UP000273143">
    <property type="component" value="Chromosome"/>
</dbReference>
<organism evidence="2 3">
    <name type="scientific">Entomomonas moraniae</name>
    <dbReference type="NCBI Taxonomy" id="2213226"/>
    <lineage>
        <taxon>Bacteria</taxon>
        <taxon>Pseudomonadati</taxon>
        <taxon>Pseudomonadota</taxon>
        <taxon>Gammaproteobacteria</taxon>
        <taxon>Pseudomonadales</taxon>
        <taxon>Pseudomonadaceae</taxon>
        <taxon>Entomomonas</taxon>
    </lineage>
</organism>
<keyword evidence="3" id="KW-1185">Reference proteome</keyword>
<feature type="transmembrane region" description="Helical" evidence="1">
    <location>
        <begin position="381"/>
        <end position="399"/>
    </location>
</feature>
<feature type="transmembrane region" description="Helical" evidence="1">
    <location>
        <begin position="353"/>
        <end position="374"/>
    </location>
</feature>
<dbReference type="GO" id="GO:0005886">
    <property type="term" value="C:plasma membrane"/>
    <property type="evidence" value="ECO:0007669"/>
    <property type="project" value="TreeGrafter"/>
</dbReference>
<keyword evidence="1" id="KW-0812">Transmembrane</keyword>
<proteinExistence type="predicted"/>
<dbReference type="PANTHER" id="PTHR30092:SF0">
    <property type="entry name" value="INNER MEMBRANE PROTEIN CRED"/>
    <property type="match status" value="1"/>
</dbReference>
<dbReference type="AlphaFoldDB" id="A0A451EPV0"/>
<feature type="transmembrane region" description="Helical" evidence="1">
    <location>
        <begin position="298"/>
        <end position="316"/>
    </location>
</feature>